<dbReference type="SMART" id="SM00953">
    <property type="entry name" value="RES"/>
    <property type="match status" value="1"/>
</dbReference>
<dbReference type="RefSeq" id="WP_208007362.1">
    <property type="nucleotide sequence ID" value="NZ_CP071796.1"/>
</dbReference>
<sequence length="168" mass="18053">MAAAASDWISVWRIATDTPDYTADDLTGTGARVTGGRWNARGTPLIYASTSRALACLETVVHLGGGIGLPLNRYLVRIDIPAALWAARTLFDADQHVGWDAVPAGRVSIAWGSAWAAQGGSVLAQVPSVVVPEEHNLLINPAHPQAAQLRVAKLRRWLYDPRALRVPM</sequence>
<dbReference type="Proteomes" id="UP000663903">
    <property type="component" value="Chromosome"/>
</dbReference>
<dbReference type="KEGG" id="otd:J1M35_12460"/>
<dbReference type="Pfam" id="PF08808">
    <property type="entry name" value="RES"/>
    <property type="match status" value="1"/>
</dbReference>
<feature type="domain" description="RES" evidence="1">
    <location>
        <begin position="25"/>
        <end position="153"/>
    </location>
</feature>
<proteinExistence type="predicted"/>
<evidence type="ECO:0000313" key="2">
    <source>
        <dbReference type="EMBL" id="QTD43954.1"/>
    </source>
</evidence>
<dbReference type="EMBL" id="CP071796">
    <property type="protein sequence ID" value="QTD43954.1"/>
    <property type="molecule type" value="Genomic_DNA"/>
</dbReference>
<evidence type="ECO:0000259" key="1">
    <source>
        <dbReference type="SMART" id="SM00953"/>
    </source>
</evidence>
<gene>
    <name evidence="2" type="ORF">J1M35_12460</name>
</gene>
<reference evidence="2" key="1">
    <citation type="submission" date="2021-03" db="EMBL/GenBank/DDBJ databases">
        <title>Ottowia sp. 27C isolated from the cloaca of a Giant Asian pond turtle (Heosemys grandis).</title>
        <authorList>
            <person name="Spergser J."/>
            <person name="Busse H.-J."/>
        </authorList>
    </citation>
    <scope>NUCLEOTIDE SEQUENCE</scope>
    <source>
        <strain evidence="2">27C</strain>
    </source>
</reference>
<evidence type="ECO:0000313" key="3">
    <source>
        <dbReference type="Proteomes" id="UP000663903"/>
    </source>
</evidence>
<organism evidence="2 3">
    <name type="scientific">Ottowia testudinis</name>
    <dbReference type="NCBI Taxonomy" id="2816950"/>
    <lineage>
        <taxon>Bacteria</taxon>
        <taxon>Pseudomonadati</taxon>
        <taxon>Pseudomonadota</taxon>
        <taxon>Betaproteobacteria</taxon>
        <taxon>Burkholderiales</taxon>
        <taxon>Comamonadaceae</taxon>
        <taxon>Ottowia</taxon>
    </lineage>
</organism>
<protein>
    <submittedName>
        <fullName evidence="2">RES family NAD+ phosphorylase</fullName>
    </submittedName>
</protein>
<name>A0A975H1P1_9BURK</name>
<dbReference type="InterPro" id="IPR014914">
    <property type="entry name" value="RES_dom"/>
</dbReference>
<keyword evidence="3" id="KW-1185">Reference proteome</keyword>
<dbReference type="AlphaFoldDB" id="A0A975H1P1"/>
<accession>A0A975H1P1</accession>